<sequence>MENLKKIYKDNGFTFANRYMNNLHEKVLDAYFQVLILSKGSYKLKSSQLLYTQLNVAKQMLNSELNTLKVLMANLSTTATKELLLGFINTDEYKSDIEKLASCFNDMNSISKNLNICIVFIREKYPANTLIIGDYLFSNPLVLYIYKINKKNYDHLYHSSLLESNLFIQNSEKWLILKNLIENMLNIRMIENLNRDFLSKLLNLLYPYKDFHDKIQEIDSLINKLENSESIYNESRVIKNDVIEKPLEKYEFDDKNQKKIEIPSVPIRESKHLLAIPDENDKNKIKLFKIIGPDGRNVRIGLKRCEDLQKIIDNPMYKKVFVNDMQFPMMQNVSRQQSFKEINDTPVVEINDQKPLNLPKNHSSNSIVKYEEIFDD</sequence>
<reference evidence="1 2" key="1">
    <citation type="submission" date="2016-11" db="EMBL/GenBank/DDBJ databases">
        <title>The macronuclear genome of Stentor coeruleus: a giant cell with tiny introns.</title>
        <authorList>
            <person name="Slabodnick M."/>
            <person name="Ruby J.G."/>
            <person name="Reiff S.B."/>
            <person name="Swart E.C."/>
            <person name="Gosai S."/>
            <person name="Prabakaran S."/>
            <person name="Witkowska E."/>
            <person name="Larue G.E."/>
            <person name="Fisher S."/>
            <person name="Freeman R.M."/>
            <person name="Gunawardena J."/>
            <person name="Chu W."/>
            <person name="Stover N.A."/>
            <person name="Gregory B.D."/>
            <person name="Nowacki M."/>
            <person name="Derisi J."/>
            <person name="Roy S.W."/>
            <person name="Marshall W.F."/>
            <person name="Sood P."/>
        </authorList>
    </citation>
    <scope>NUCLEOTIDE SEQUENCE [LARGE SCALE GENOMIC DNA]</scope>
    <source>
        <strain evidence="1">WM001</strain>
    </source>
</reference>
<organism evidence="1 2">
    <name type="scientific">Stentor coeruleus</name>
    <dbReference type="NCBI Taxonomy" id="5963"/>
    <lineage>
        <taxon>Eukaryota</taxon>
        <taxon>Sar</taxon>
        <taxon>Alveolata</taxon>
        <taxon>Ciliophora</taxon>
        <taxon>Postciliodesmatophora</taxon>
        <taxon>Heterotrichea</taxon>
        <taxon>Heterotrichida</taxon>
        <taxon>Stentoridae</taxon>
        <taxon>Stentor</taxon>
    </lineage>
</organism>
<dbReference type="EMBL" id="MPUH01000607">
    <property type="protein sequence ID" value="OMJ76869.1"/>
    <property type="molecule type" value="Genomic_DNA"/>
</dbReference>
<evidence type="ECO:0000313" key="2">
    <source>
        <dbReference type="Proteomes" id="UP000187209"/>
    </source>
</evidence>
<comment type="caution">
    <text evidence="1">The sequence shown here is derived from an EMBL/GenBank/DDBJ whole genome shotgun (WGS) entry which is preliminary data.</text>
</comment>
<name>A0A1R2BJE5_9CILI</name>
<keyword evidence="2" id="KW-1185">Reference proteome</keyword>
<dbReference type="AlphaFoldDB" id="A0A1R2BJE5"/>
<proteinExistence type="predicted"/>
<accession>A0A1R2BJE5</accession>
<dbReference type="Proteomes" id="UP000187209">
    <property type="component" value="Unassembled WGS sequence"/>
</dbReference>
<gene>
    <name evidence="1" type="ORF">SteCoe_23677</name>
</gene>
<protein>
    <submittedName>
        <fullName evidence="1">Uncharacterized protein</fullName>
    </submittedName>
</protein>
<evidence type="ECO:0000313" key="1">
    <source>
        <dbReference type="EMBL" id="OMJ76869.1"/>
    </source>
</evidence>